<comment type="caution">
    <text evidence="4">The sequence shown here is derived from an EMBL/GenBank/DDBJ whole genome shotgun (WGS) entry which is preliminary data.</text>
</comment>
<dbReference type="AlphaFoldDB" id="A0AAD3XSR3"/>
<feature type="signal peptide" evidence="2">
    <location>
        <begin position="1"/>
        <end position="22"/>
    </location>
</feature>
<proteinExistence type="inferred from homology"/>
<dbReference type="Proteomes" id="UP001279734">
    <property type="component" value="Unassembled WGS sequence"/>
</dbReference>
<reference evidence="4" key="1">
    <citation type="submission" date="2023-05" db="EMBL/GenBank/DDBJ databases">
        <title>Nepenthes gracilis genome sequencing.</title>
        <authorList>
            <person name="Fukushima K."/>
        </authorList>
    </citation>
    <scope>NUCLEOTIDE SEQUENCE</scope>
    <source>
        <strain evidence="4">SING2019-196</strain>
    </source>
</reference>
<evidence type="ECO:0000256" key="2">
    <source>
        <dbReference type="SAM" id="SignalP"/>
    </source>
</evidence>
<accession>A0AAD3XSR3</accession>
<keyword evidence="5" id="KW-1185">Reference proteome</keyword>
<sequence length="405" mass="43744">MASRFEFSLFFALLSSLSLIASIDVRPSLTFSSQPPPSTSTSPASPFFHENNDNVKPYSVSPFSSFIPILSEFGFHDLAMAANSIASPAGAWPGPYTIFAPADSALRTCPSCSLTLLLQEHAVPGLYSFEYLRKLVFGTRIETILPGRCLTVTSAVNGSKIFIGGAEITRPDLFNNGHVVLHGLQGFVSHLSLYSCSVDKLTSLSVPHPSPALAAMRLMLTDVMVRLRTTGYSVLALALRVKYPELVTLQNMTIFALDDAAIFHGGDPYVHDVRFHIVPNRLLMFADLDKFPASTVLQTLESGESLVVTTASSGGVLSSLRINYVRIKIPELIHNPKIVVHGLTMPFPHLYRSDSAMGTNNGRSGINSLETQAGSDMLGNIGVSTVAPAHVIVETTLEAEYHHGL</sequence>
<evidence type="ECO:0000313" key="5">
    <source>
        <dbReference type="Proteomes" id="UP001279734"/>
    </source>
</evidence>
<dbReference type="InterPro" id="IPR036378">
    <property type="entry name" value="FAS1_dom_sf"/>
</dbReference>
<dbReference type="InterPro" id="IPR000782">
    <property type="entry name" value="FAS1_domain"/>
</dbReference>
<name>A0AAD3XSR3_NEPGR</name>
<evidence type="ECO:0000259" key="3">
    <source>
        <dbReference type="PROSITE" id="PS50213"/>
    </source>
</evidence>
<dbReference type="Pfam" id="PF02469">
    <property type="entry name" value="Fasciclin"/>
    <property type="match status" value="1"/>
</dbReference>
<dbReference type="InterPro" id="IPR052806">
    <property type="entry name" value="Fasciclin-like_AGP"/>
</dbReference>
<dbReference type="PROSITE" id="PS50213">
    <property type="entry name" value="FAS1"/>
    <property type="match status" value="1"/>
</dbReference>
<gene>
    <name evidence="4" type="ORF">Nepgr_018068</name>
</gene>
<protein>
    <recommendedName>
        <fullName evidence="3">FAS1 domain-containing protein</fullName>
    </recommendedName>
</protein>
<feature type="chain" id="PRO_5042050678" description="FAS1 domain-containing protein" evidence="2">
    <location>
        <begin position="23"/>
        <end position="405"/>
    </location>
</feature>
<dbReference type="EMBL" id="BSYO01000016">
    <property type="protein sequence ID" value="GMH16227.1"/>
    <property type="molecule type" value="Genomic_DNA"/>
</dbReference>
<organism evidence="4 5">
    <name type="scientific">Nepenthes gracilis</name>
    <name type="common">Slender pitcher plant</name>
    <dbReference type="NCBI Taxonomy" id="150966"/>
    <lineage>
        <taxon>Eukaryota</taxon>
        <taxon>Viridiplantae</taxon>
        <taxon>Streptophyta</taxon>
        <taxon>Embryophyta</taxon>
        <taxon>Tracheophyta</taxon>
        <taxon>Spermatophyta</taxon>
        <taxon>Magnoliopsida</taxon>
        <taxon>eudicotyledons</taxon>
        <taxon>Gunneridae</taxon>
        <taxon>Pentapetalae</taxon>
        <taxon>Caryophyllales</taxon>
        <taxon>Nepenthaceae</taxon>
        <taxon>Nepenthes</taxon>
    </lineage>
</organism>
<dbReference type="Gene3D" id="2.30.180.10">
    <property type="entry name" value="FAS1 domain"/>
    <property type="match status" value="1"/>
</dbReference>
<dbReference type="SMART" id="SM00554">
    <property type="entry name" value="FAS1"/>
    <property type="match status" value="2"/>
</dbReference>
<evidence type="ECO:0000256" key="1">
    <source>
        <dbReference type="ARBA" id="ARBA00007843"/>
    </source>
</evidence>
<dbReference type="PANTHER" id="PTHR33985:SF2">
    <property type="entry name" value="EXPRESSED PROTEIN"/>
    <property type="match status" value="1"/>
</dbReference>
<keyword evidence="2" id="KW-0732">Signal</keyword>
<dbReference type="SUPFAM" id="SSF82153">
    <property type="entry name" value="FAS1 domain"/>
    <property type="match status" value="2"/>
</dbReference>
<dbReference type="PANTHER" id="PTHR33985">
    <property type="entry name" value="OS02G0491300 PROTEIN-RELATED"/>
    <property type="match status" value="1"/>
</dbReference>
<comment type="similarity">
    <text evidence="1">Belongs to the fasciclin-like AGP family.</text>
</comment>
<evidence type="ECO:0000313" key="4">
    <source>
        <dbReference type="EMBL" id="GMH16227.1"/>
    </source>
</evidence>
<feature type="domain" description="FAS1" evidence="3">
    <location>
        <begin position="50"/>
        <end position="187"/>
    </location>
</feature>